<gene>
    <name evidence="2" type="ORF">L227DRAFT_221947</name>
</gene>
<sequence>MPMFKSFASAAVAPVTPPTNPDDATKQALLAVVQVWLDRLSAMSVVTSFFVSIDSMLYSFAASAPDSSDWSAIGTLIIASLGGAIILHVCASILAYCGSFVLIRYRLKDAEKTEKDTESGAAKPSVDTDRKQFRAGIAPLSPGPTLTTTTTPTEYVRDISWEAYTDLRSLISVSQIHPFAWLCGMMRKAGFRRDPETSGMDDTVVQLHSMVLMLTRVHTVTVIMTVLGFILALLGTVAYFWTGLPRALGIFASACLGGCIFASAIAVL</sequence>
<feature type="transmembrane region" description="Helical" evidence="1">
    <location>
        <begin position="73"/>
        <end position="103"/>
    </location>
</feature>
<dbReference type="Proteomes" id="UP000313359">
    <property type="component" value="Unassembled WGS sequence"/>
</dbReference>
<proteinExistence type="predicted"/>
<keyword evidence="1" id="KW-1133">Transmembrane helix</keyword>
<keyword evidence="1" id="KW-0472">Membrane</keyword>
<keyword evidence="3" id="KW-1185">Reference proteome</keyword>
<organism evidence="2 3">
    <name type="scientific">Lentinus tigrinus ALCF2SS1-6</name>
    <dbReference type="NCBI Taxonomy" id="1328759"/>
    <lineage>
        <taxon>Eukaryota</taxon>
        <taxon>Fungi</taxon>
        <taxon>Dikarya</taxon>
        <taxon>Basidiomycota</taxon>
        <taxon>Agaricomycotina</taxon>
        <taxon>Agaricomycetes</taxon>
        <taxon>Polyporales</taxon>
        <taxon>Polyporaceae</taxon>
        <taxon>Lentinus</taxon>
    </lineage>
</organism>
<keyword evidence="1" id="KW-0812">Transmembrane</keyword>
<protein>
    <recommendedName>
        <fullName evidence="4">Transmembrane protein</fullName>
    </recommendedName>
</protein>
<evidence type="ECO:0000313" key="2">
    <source>
        <dbReference type="EMBL" id="RPD57709.1"/>
    </source>
</evidence>
<name>A0A5C2S482_9APHY</name>
<dbReference type="EMBL" id="ML122279">
    <property type="protein sequence ID" value="RPD57709.1"/>
    <property type="molecule type" value="Genomic_DNA"/>
</dbReference>
<evidence type="ECO:0000313" key="3">
    <source>
        <dbReference type="Proteomes" id="UP000313359"/>
    </source>
</evidence>
<feature type="transmembrane region" description="Helical" evidence="1">
    <location>
        <begin position="247"/>
        <end position="267"/>
    </location>
</feature>
<feature type="transmembrane region" description="Helical" evidence="1">
    <location>
        <begin position="220"/>
        <end position="241"/>
    </location>
</feature>
<evidence type="ECO:0008006" key="4">
    <source>
        <dbReference type="Google" id="ProtNLM"/>
    </source>
</evidence>
<reference evidence="2" key="1">
    <citation type="journal article" date="2018" name="Genome Biol. Evol.">
        <title>Genomics and development of Lentinus tigrinus, a white-rot wood-decaying mushroom with dimorphic fruiting bodies.</title>
        <authorList>
            <person name="Wu B."/>
            <person name="Xu Z."/>
            <person name="Knudson A."/>
            <person name="Carlson A."/>
            <person name="Chen N."/>
            <person name="Kovaka S."/>
            <person name="LaButti K."/>
            <person name="Lipzen A."/>
            <person name="Pennachio C."/>
            <person name="Riley R."/>
            <person name="Schakwitz W."/>
            <person name="Umezawa K."/>
            <person name="Ohm R.A."/>
            <person name="Grigoriev I.V."/>
            <person name="Nagy L.G."/>
            <person name="Gibbons J."/>
            <person name="Hibbett D."/>
        </authorList>
    </citation>
    <scope>NUCLEOTIDE SEQUENCE [LARGE SCALE GENOMIC DNA]</scope>
    <source>
        <strain evidence="2">ALCF2SS1-6</strain>
    </source>
</reference>
<feature type="transmembrane region" description="Helical" evidence="1">
    <location>
        <begin position="40"/>
        <end position="61"/>
    </location>
</feature>
<dbReference type="OrthoDB" id="2653987at2759"/>
<evidence type="ECO:0000256" key="1">
    <source>
        <dbReference type="SAM" id="Phobius"/>
    </source>
</evidence>
<dbReference type="AlphaFoldDB" id="A0A5C2S482"/>
<accession>A0A5C2S482</accession>